<name>A0A7M5V9D4_9CNID</name>
<dbReference type="AlphaFoldDB" id="A0A7M5V9D4"/>
<protein>
    <submittedName>
        <fullName evidence="2">Uncharacterized protein</fullName>
    </submittedName>
</protein>
<organism evidence="2 3">
    <name type="scientific">Clytia hemisphaerica</name>
    <dbReference type="NCBI Taxonomy" id="252671"/>
    <lineage>
        <taxon>Eukaryota</taxon>
        <taxon>Metazoa</taxon>
        <taxon>Cnidaria</taxon>
        <taxon>Hydrozoa</taxon>
        <taxon>Hydroidolina</taxon>
        <taxon>Leptothecata</taxon>
        <taxon>Obeliida</taxon>
        <taxon>Clytiidae</taxon>
        <taxon>Clytia</taxon>
    </lineage>
</organism>
<reference evidence="2" key="1">
    <citation type="submission" date="2021-01" db="UniProtKB">
        <authorList>
            <consortium name="EnsemblMetazoa"/>
        </authorList>
    </citation>
    <scope>IDENTIFICATION</scope>
</reference>
<sequence length="385" mass="43304">MSKRKATPQKDTPQLKEIELKGYVSNLSPMKQTKIAKPFFNLNVETEDNQVKRVVCFSPHKRRLLEDSENQQIGVHITKAGLYDNGTVKIMENSVIKQELLGFKPNYKLPITKIFTAINETQLNEHINITGVLKLHDIDNVDVEGANVPMRKGIICDDTDHINIVFWREYASLVNDGDSYILTNMRRGIWNNEPELASTSSTAFKKIQDLEDYKSPEEHSTVSHHYDCTIVGAKLTHTTKCLFCNHVFSCTKSSKKTIDCPSCDATVMIAASEVKFWSIFVNTNTSTIKLDVKENMLPIGMGNDQIQLYLMTNKFDIDYLSISGVVTKLDLVKATTVVMDEQEENTGSTGDDDDTGNTGDDDDTGNTGDFDKENLTPVEKKEKKE</sequence>
<keyword evidence="3" id="KW-1185">Reference proteome</keyword>
<feature type="compositionally biased region" description="Basic and acidic residues" evidence="1">
    <location>
        <begin position="369"/>
        <end position="385"/>
    </location>
</feature>
<feature type="region of interest" description="Disordered" evidence="1">
    <location>
        <begin position="340"/>
        <end position="385"/>
    </location>
</feature>
<dbReference type="EnsemblMetazoa" id="CLYHEMT008368.1">
    <property type="protein sequence ID" value="CLYHEMP008368.1"/>
    <property type="gene ID" value="CLYHEMG008368"/>
</dbReference>
<dbReference type="GeneID" id="136812394"/>
<evidence type="ECO:0000313" key="3">
    <source>
        <dbReference type="Proteomes" id="UP000594262"/>
    </source>
</evidence>
<dbReference type="SUPFAM" id="SSF50249">
    <property type="entry name" value="Nucleic acid-binding proteins"/>
    <property type="match status" value="1"/>
</dbReference>
<evidence type="ECO:0000256" key="1">
    <source>
        <dbReference type="SAM" id="MobiDB-lite"/>
    </source>
</evidence>
<dbReference type="OrthoDB" id="6093948at2759"/>
<dbReference type="Proteomes" id="UP000594262">
    <property type="component" value="Unplaced"/>
</dbReference>
<evidence type="ECO:0000313" key="2">
    <source>
        <dbReference type="EnsemblMetazoa" id="CLYHEMP008368.1"/>
    </source>
</evidence>
<dbReference type="InterPro" id="IPR012340">
    <property type="entry name" value="NA-bd_OB-fold"/>
</dbReference>
<dbReference type="Gene3D" id="2.40.50.140">
    <property type="entry name" value="Nucleic acid-binding proteins"/>
    <property type="match status" value="1"/>
</dbReference>
<dbReference type="RefSeq" id="XP_066924984.1">
    <property type="nucleotide sequence ID" value="XM_067068883.1"/>
</dbReference>
<proteinExistence type="predicted"/>
<feature type="compositionally biased region" description="Acidic residues" evidence="1">
    <location>
        <begin position="340"/>
        <end position="364"/>
    </location>
</feature>
<accession>A0A7M5V9D4</accession>